<dbReference type="Gene3D" id="2.40.50.100">
    <property type="match status" value="1"/>
</dbReference>
<sequence length="442" mass="48066">MSTFEILMPKMGESVEEATITKWFVKVGDKVEEDDPLLEIATDKVDSEIPSPVSGTIKEIKFDVDAVVPVGTVVAVVALEGEDSDVEEITTETADSKPETPITEVKDKPVAAVAASQKPLNKEEETIKSDRFYSPLVKSIAKEEGIPLSELDKIPGSGKDGRVTKEDMLNYLKTRNAEGVRPSKEIVGATTDKPVTSIQAPKVSAGAGDEIVEMDRMRKLIADHMVMSKHVSPHVTSVVEADVTNLVIWRNKVKNQFQEKYGEKLTFMPMFAEAVAKALRDFPGINVSVDGYNIIKRKNVNIGIAVALPSGNLIVPVVKQADQKNIVGLASEINRLAEAARNNKLSSDDIQGGTFTITNFGSFKNTIGTPIINQPQVAILATGTIEKKPAVIETPTGDAIAIRHKMFLSLSYDHRVVDGALGGMFLRKIADYLENADVNREI</sequence>
<dbReference type="Gene3D" id="3.30.559.10">
    <property type="entry name" value="Chloramphenicol acetyltransferase-like domain"/>
    <property type="match status" value="1"/>
</dbReference>
<dbReference type="GO" id="GO:0031405">
    <property type="term" value="F:lipoic acid binding"/>
    <property type="evidence" value="ECO:0007669"/>
    <property type="project" value="TreeGrafter"/>
</dbReference>
<dbReference type="STRING" id="385682.SAMN05444380_104120"/>
<dbReference type="InParanoid" id="A0A1I1WIL0"/>
<dbReference type="SUPFAM" id="SSF52777">
    <property type="entry name" value="CoA-dependent acyltransferases"/>
    <property type="match status" value="1"/>
</dbReference>
<dbReference type="eggNOG" id="COG0508">
    <property type="taxonomic scope" value="Bacteria"/>
</dbReference>
<dbReference type="PROSITE" id="PS00189">
    <property type="entry name" value="LIPOYL"/>
    <property type="match status" value="1"/>
</dbReference>
<keyword evidence="6 7" id="KW-0012">Acyltransferase</keyword>
<comment type="similarity">
    <text evidence="2 7">Belongs to the 2-oxoacid dehydrogenase family.</text>
</comment>
<proteinExistence type="inferred from homology"/>
<gene>
    <name evidence="10" type="ORF">SAMN05444380_104120</name>
</gene>
<evidence type="ECO:0000259" key="9">
    <source>
        <dbReference type="PROSITE" id="PS51826"/>
    </source>
</evidence>
<dbReference type="CDD" id="cd06849">
    <property type="entry name" value="lipoyl_domain"/>
    <property type="match status" value="1"/>
</dbReference>
<dbReference type="Pfam" id="PF02817">
    <property type="entry name" value="E3_binding"/>
    <property type="match status" value="1"/>
</dbReference>
<dbReference type="GO" id="GO:0016407">
    <property type="term" value="F:acetyltransferase activity"/>
    <property type="evidence" value="ECO:0007669"/>
    <property type="project" value="TreeGrafter"/>
</dbReference>
<dbReference type="OrthoDB" id="9805770at2"/>
<comment type="subunit">
    <text evidence="3">Forms a 24-polypeptide structural core with octahedral symmetry.</text>
</comment>
<dbReference type="PANTHER" id="PTHR43178">
    <property type="entry name" value="DIHYDROLIPOAMIDE ACETYLTRANSFERASE COMPONENT OF PYRUVATE DEHYDROGENASE COMPLEX"/>
    <property type="match status" value="1"/>
</dbReference>
<evidence type="ECO:0000259" key="8">
    <source>
        <dbReference type="PROSITE" id="PS50968"/>
    </source>
</evidence>
<dbReference type="Gene3D" id="4.10.320.10">
    <property type="entry name" value="E3-binding domain"/>
    <property type="match status" value="1"/>
</dbReference>
<keyword evidence="11" id="KW-1185">Reference proteome</keyword>
<dbReference type="InterPro" id="IPR003016">
    <property type="entry name" value="2-oxoA_DH_lipoyl-BS"/>
</dbReference>
<evidence type="ECO:0000256" key="5">
    <source>
        <dbReference type="ARBA" id="ARBA00022823"/>
    </source>
</evidence>
<evidence type="ECO:0000256" key="4">
    <source>
        <dbReference type="ARBA" id="ARBA00022679"/>
    </source>
</evidence>
<feature type="domain" description="Lipoyl-binding" evidence="8">
    <location>
        <begin position="3"/>
        <end position="78"/>
    </location>
</feature>
<dbReference type="InterPro" id="IPR023213">
    <property type="entry name" value="CAT-like_dom_sf"/>
</dbReference>
<protein>
    <recommendedName>
        <fullName evidence="7">Dihydrolipoamide acetyltransferase component of pyruvate dehydrogenase complex</fullName>
        <ecNumber evidence="7">2.3.1.-</ecNumber>
    </recommendedName>
</protein>
<dbReference type="InterPro" id="IPR000089">
    <property type="entry name" value="Biotin_lipoyl"/>
</dbReference>
<accession>A0A1I1WIL0</accession>
<evidence type="ECO:0000256" key="7">
    <source>
        <dbReference type="RuleBase" id="RU003423"/>
    </source>
</evidence>
<organism evidence="10 11">
    <name type="scientific">Thermophagus xiamenensis</name>
    <dbReference type="NCBI Taxonomy" id="385682"/>
    <lineage>
        <taxon>Bacteria</taxon>
        <taxon>Pseudomonadati</taxon>
        <taxon>Bacteroidota</taxon>
        <taxon>Bacteroidia</taxon>
        <taxon>Marinilabiliales</taxon>
        <taxon>Marinilabiliaceae</taxon>
        <taxon>Thermophagus</taxon>
    </lineage>
</organism>
<comment type="cofactor">
    <cofactor evidence="1 7">
        <name>(R)-lipoate</name>
        <dbReference type="ChEBI" id="CHEBI:83088"/>
    </cofactor>
</comment>
<dbReference type="SUPFAM" id="SSF51230">
    <property type="entry name" value="Single hybrid motif"/>
    <property type="match status" value="1"/>
</dbReference>
<dbReference type="Pfam" id="PF00364">
    <property type="entry name" value="Biotin_lipoyl"/>
    <property type="match status" value="1"/>
</dbReference>
<dbReference type="InterPro" id="IPR011053">
    <property type="entry name" value="Single_hybrid_motif"/>
</dbReference>
<dbReference type="InterPro" id="IPR004167">
    <property type="entry name" value="PSBD"/>
</dbReference>
<dbReference type="InterPro" id="IPR001078">
    <property type="entry name" value="2-oxoacid_DH_actylTfrase"/>
</dbReference>
<dbReference type="InterPro" id="IPR050743">
    <property type="entry name" value="2-oxoacid_DH_E2_comp"/>
</dbReference>
<dbReference type="RefSeq" id="WP_010528242.1">
    <property type="nucleotide sequence ID" value="NZ_AFSL01000074.1"/>
</dbReference>
<dbReference type="SUPFAM" id="SSF47005">
    <property type="entry name" value="Peripheral subunit-binding domain of 2-oxo acid dehydrogenase complex"/>
    <property type="match status" value="1"/>
</dbReference>
<dbReference type="Proteomes" id="UP000181976">
    <property type="component" value="Unassembled WGS sequence"/>
</dbReference>
<dbReference type="PROSITE" id="PS50968">
    <property type="entry name" value="BIOTINYL_LIPOYL"/>
    <property type="match status" value="1"/>
</dbReference>
<dbReference type="Pfam" id="PF00198">
    <property type="entry name" value="2-oxoacid_dh"/>
    <property type="match status" value="1"/>
</dbReference>
<name>A0A1I1WIL0_9BACT</name>
<dbReference type="InterPro" id="IPR036625">
    <property type="entry name" value="E3-bd_dom_sf"/>
</dbReference>
<dbReference type="PROSITE" id="PS51826">
    <property type="entry name" value="PSBD"/>
    <property type="match status" value="1"/>
</dbReference>
<dbReference type="GO" id="GO:0005737">
    <property type="term" value="C:cytoplasm"/>
    <property type="evidence" value="ECO:0007669"/>
    <property type="project" value="TreeGrafter"/>
</dbReference>
<dbReference type="FunFam" id="3.30.559.10:FF:000007">
    <property type="entry name" value="Dihydrolipoamide acetyltransferase component of pyruvate dehydrogenase complex"/>
    <property type="match status" value="1"/>
</dbReference>
<evidence type="ECO:0000256" key="6">
    <source>
        <dbReference type="ARBA" id="ARBA00023315"/>
    </source>
</evidence>
<evidence type="ECO:0000313" key="10">
    <source>
        <dbReference type="EMBL" id="SFD94922.1"/>
    </source>
</evidence>
<dbReference type="EMBL" id="FONA01000004">
    <property type="protein sequence ID" value="SFD94922.1"/>
    <property type="molecule type" value="Genomic_DNA"/>
</dbReference>
<dbReference type="AlphaFoldDB" id="A0A1I1WIL0"/>
<reference evidence="10 11" key="1">
    <citation type="submission" date="2016-10" db="EMBL/GenBank/DDBJ databases">
        <authorList>
            <person name="de Groot N.N."/>
        </authorList>
    </citation>
    <scope>NUCLEOTIDE SEQUENCE [LARGE SCALE GENOMIC DNA]</scope>
    <source>
        <strain evidence="10 11">DSM 19012</strain>
    </source>
</reference>
<evidence type="ECO:0000256" key="2">
    <source>
        <dbReference type="ARBA" id="ARBA00007317"/>
    </source>
</evidence>
<dbReference type="PANTHER" id="PTHR43178:SF5">
    <property type="entry name" value="LIPOAMIDE ACYLTRANSFERASE COMPONENT OF BRANCHED-CHAIN ALPHA-KETO ACID DEHYDROGENASE COMPLEX, MITOCHONDRIAL"/>
    <property type="match status" value="1"/>
</dbReference>
<feature type="domain" description="Peripheral subunit-binding (PSBD)" evidence="9">
    <location>
        <begin position="132"/>
        <end position="172"/>
    </location>
</feature>
<evidence type="ECO:0000256" key="1">
    <source>
        <dbReference type="ARBA" id="ARBA00001938"/>
    </source>
</evidence>
<keyword evidence="4 7" id="KW-0808">Transferase</keyword>
<evidence type="ECO:0000313" key="11">
    <source>
        <dbReference type="Proteomes" id="UP000181976"/>
    </source>
</evidence>
<evidence type="ECO:0000256" key="3">
    <source>
        <dbReference type="ARBA" id="ARBA00011484"/>
    </source>
</evidence>
<dbReference type="EC" id="2.3.1.-" evidence="7"/>
<keyword evidence="5 7" id="KW-0450">Lipoyl</keyword>